<proteinExistence type="predicted"/>
<evidence type="ECO:0000259" key="7">
    <source>
        <dbReference type="PROSITE" id="PS01124"/>
    </source>
</evidence>
<dbReference type="Pfam" id="PF12833">
    <property type="entry name" value="HTH_18"/>
    <property type="match status" value="1"/>
</dbReference>
<dbReference type="EMBL" id="CP022098">
    <property type="protein sequence ID" value="ATB42901.1"/>
    <property type="molecule type" value="Genomic_DNA"/>
</dbReference>
<sequence length="290" mass="32201">MAGLTPLQFATDDDCWDALVTRNPCADACFRYGVKTTGVFCRPTCPSRKPNRENVLFFATSHVAITAGYRPCQRCNPLESSIHQRYRVVVQQACELIEGAEEPPTLEHLAEHVGLSRFYLQRLFKKYVGITPKEYATACQIARLKQSLAQGAPILQAIYDAGFSSTSRVYEKTVRELGMTPAQFKNGAAGMRIRYVLTSSPLGTQLLAMTEQGICEIDFDASPHELVERLSQRFPNAFIFHGGAELTRKVEHILGIIAAPQFGLKLPPHILSIALQRRLWKALHGIAPGT</sequence>
<evidence type="ECO:0000313" key="8">
    <source>
        <dbReference type="EMBL" id="ATB42901.1"/>
    </source>
</evidence>
<dbReference type="Proteomes" id="UP000217257">
    <property type="component" value="Chromosome"/>
</dbReference>
<dbReference type="SUPFAM" id="SSF53155">
    <property type="entry name" value="Methylated DNA-protein cysteine methyltransferase domain"/>
    <property type="match status" value="1"/>
</dbReference>
<dbReference type="GO" id="GO:0003700">
    <property type="term" value="F:DNA-binding transcription factor activity"/>
    <property type="evidence" value="ECO:0007669"/>
    <property type="project" value="InterPro"/>
</dbReference>
<dbReference type="InterPro" id="IPR008332">
    <property type="entry name" value="MethylG_MeTrfase_N"/>
</dbReference>
<organism evidence="8 9">
    <name type="scientific">Cystobacter fuscus</name>
    <dbReference type="NCBI Taxonomy" id="43"/>
    <lineage>
        <taxon>Bacteria</taxon>
        <taxon>Pseudomonadati</taxon>
        <taxon>Myxococcota</taxon>
        <taxon>Myxococcia</taxon>
        <taxon>Myxococcales</taxon>
        <taxon>Cystobacterineae</taxon>
        <taxon>Archangiaceae</taxon>
        <taxon>Cystobacter</taxon>
    </lineage>
</organism>
<dbReference type="GO" id="GO:0008270">
    <property type="term" value="F:zinc ion binding"/>
    <property type="evidence" value="ECO:0007669"/>
    <property type="project" value="InterPro"/>
</dbReference>
<keyword evidence="6" id="KW-0804">Transcription</keyword>
<evidence type="ECO:0000256" key="3">
    <source>
        <dbReference type="ARBA" id="ARBA00023015"/>
    </source>
</evidence>
<accession>A0A250JHL9</accession>
<reference evidence="8 9" key="1">
    <citation type="submission" date="2017-06" db="EMBL/GenBank/DDBJ databases">
        <title>Sequencing and comparative analysis of myxobacterial genomes.</title>
        <authorList>
            <person name="Rupp O."/>
            <person name="Goesmann A."/>
            <person name="Sogaard-Andersen L."/>
        </authorList>
    </citation>
    <scope>NUCLEOTIDE SEQUENCE [LARGE SCALE GENOMIC DNA]</scope>
    <source>
        <strain evidence="8 9">DSM 52655</strain>
    </source>
</reference>
<keyword evidence="5" id="KW-0010">Activator</keyword>
<dbReference type="InterPro" id="IPR004026">
    <property type="entry name" value="Ada_DNA_repair_Zn-bd"/>
</dbReference>
<dbReference type="InterPro" id="IPR018060">
    <property type="entry name" value="HTH_AraC"/>
</dbReference>
<dbReference type="PROSITE" id="PS01124">
    <property type="entry name" value="HTH_ARAC_FAMILY_2"/>
    <property type="match status" value="1"/>
</dbReference>
<dbReference type="KEGG" id="cfus:CYFUS_008380"/>
<evidence type="ECO:0000256" key="2">
    <source>
        <dbReference type="ARBA" id="ARBA00022603"/>
    </source>
</evidence>
<dbReference type="SUPFAM" id="SSF46689">
    <property type="entry name" value="Homeodomain-like"/>
    <property type="match status" value="1"/>
</dbReference>
<dbReference type="RefSeq" id="WP_095990392.1">
    <property type="nucleotide sequence ID" value="NZ_CP022098.1"/>
</dbReference>
<dbReference type="GO" id="GO:0043565">
    <property type="term" value="F:sequence-specific DNA binding"/>
    <property type="evidence" value="ECO:0007669"/>
    <property type="project" value="InterPro"/>
</dbReference>
<dbReference type="Gene3D" id="3.40.10.10">
    <property type="entry name" value="DNA Methylphosphotriester Repair Domain"/>
    <property type="match status" value="1"/>
</dbReference>
<dbReference type="PANTHER" id="PTHR46796">
    <property type="entry name" value="HTH-TYPE TRANSCRIPTIONAL ACTIVATOR RHAS-RELATED"/>
    <property type="match status" value="1"/>
</dbReference>
<dbReference type="GO" id="GO:0006281">
    <property type="term" value="P:DNA repair"/>
    <property type="evidence" value="ECO:0007669"/>
    <property type="project" value="InterPro"/>
</dbReference>
<dbReference type="InterPro" id="IPR050204">
    <property type="entry name" value="AraC_XylS_family_regulators"/>
</dbReference>
<dbReference type="GO" id="GO:0003908">
    <property type="term" value="F:methylated-DNA-[protein]-cysteine S-methyltransferase activity"/>
    <property type="evidence" value="ECO:0007669"/>
    <property type="project" value="InterPro"/>
</dbReference>
<dbReference type="Gene3D" id="3.30.160.70">
    <property type="entry name" value="Methylated DNA-protein cysteine methyltransferase domain"/>
    <property type="match status" value="1"/>
</dbReference>
<dbReference type="InterPro" id="IPR036631">
    <property type="entry name" value="MGMT_N_sf"/>
</dbReference>
<evidence type="ECO:0000256" key="5">
    <source>
        <dbReference type="ARBA" id="ARBA00023159"/>
    </source>
</evidence>
<keyword evidence="2" id="KW-0808">Transferase</keyword>
<protein>
    <submittedName>
        <fullName evidence="8">AraC family transcriptional regulator</fullName>
    </submittedName>
</protein>
<keyword evidence="4" id="KW-0238">DNA-binding</keyword>
<dbReference type="GO" id="GO:0032259">
    <property type="term" value="P:methylation"/>
    <property type="evidence" value="ECO:0007669"/>
    <property type="project" value="UniProtKB-KW"/>
</dbReference>
<evidence type="ECO:0000256" key="1">
    <source>
        <dbReference type="ARBA" id="ARBA00001947"/>
    </source>
</evidence>
<dbReference type="Pfam" id="PF02805">
    <property type="entry name" value="Ada_Zn_binding"/>
    <property type="match status" value="1"/>
</dbReference>
<dbReference type="SUPFAM" id="SSF57884">
    <property type="entry name" value="Ada DNA repair protein, N-terminal domain (N-Ada 10)"/>
    <property type="match status" value="1"/>
</dbReference>
<name>A0A250JHL9_9BACT</name>
<dbReference type="PANTHER" id="PTHR46796:SF2">
    <property type="entry name" value="TRANSCRIPTIONAL REGULATORY PROTEIN"/>
    <property type="match status" value="1"/>
</dbReference>
<evidence type="ECO:0000313" key="9">
    <source>
        <dbReference type="Proteomes" id="UP000217257"/>
    </source>
</evidence>
<dbReference type="Pfam" id="PF02870">
    <property type="entry name" value="Methyltransf_1N"/>
    <property type="match status" value="1"/>
</dbReference>
<dbReference type="Gene3D" id="1.10.10.60">
    <property type="entry name" value="Homeodomain-like"/>
    <property type="match status" value="1"/>
</dbReference>
<evidence type="ECO:0000256" key="6">
    <source>
        <dbReference type="ARBA" id="ARBA00023163"/>
    </source>
</evidence>
<gene>
    <name evidence="8" type="ORF">CYFUS_008380</name>
</gene>
<dbReference type="AlphaFoldDB" id="A0A250JHL9"/>
<feature type="domain" description="HTH araC/xylS-type" evidence="7">
    <location>
        <begin position="91"/>
        <end position="187"/>
    </location>
</feature>
<comment type="cofactor">
    <cofactor evidence="1">
        <name>Zn(2+)</name>
        <dbReference type="ChEBI" id="CHEBI:29105"/>
    </cofactor>
</comment>
<keyword evidence="3" id="KW-0805">Transcription regulation</keyword>
<dbReference type="SMART" id="SM00342">
    <property type="entry name" value="HTH_ARAC"/>
    <property type="match status" value="1"/>
</dbReference>
<evidence type="ECO:0000256" key="4">
    <source>
        <dbReference type="ARBA" id="ARBA00023125"/>
    </source>
</evidence>
<dbReference type="InterPro" id="IPR009057">
    <property type="entry name" value="Homeodomain-like_sf"/>
</dbReference>
<keyword evidence="2" id="KW-0489">Methyltransferase</keyword>
<dbReference type="InterPro" id="IPR035451">
    <property type="entry name" value="Ada-like_dom_sf"/>
</dbReference>